<evidence type="ECO:0000313" key="1">
    <source>
        <dbReference type="EMBL" id="SEA88731.1"/>
    </source>
</evidence>
<reference evidence="1 2" key="1">
    <citation type="submission" date="2016-10" db="EMBL/GenBank/DDBJ databases">
        <authorList>
            <person name="de Groot N.N."/>
        </authorList>
    </citation>
    <scope>NUCLEOTIDE SEQUENCE [LARGE SCALE GENOMIC DNA]</scope>
    <source>
        <strain evidence="1 2">DSM 21228</strain>
    </source>
</reference>
<dbReference type="OrthoDB" id="9799857at2"/>
<evidence type="ECO:0008006" key="3">
    <source>
        <dbReference type="Google" id="ProtNLM"/>
    </source>
</evidence>
<sequence length="65" mass="7582">MLSLSQILMVDGDKISNFEELKQIVQQRALETGSIFFQIDIEPPGYKDRPEDWYDQLEITFSSAR</sequence>
<proteinExistence type="predicted"/>
<keyword evidence="2" id="KW-1185">Reference proteome</keyword>
<accession>A0A1H4EUQ7</accession>
<dbReference type="Proteomes" id="UP000199397">
    <property type="component" value="Unassembled WGS sequence"/>
</dbReference>
<protein>
    <recommendedName>
        <fullName evidence="3">Sulfur relay protein DsrC</fullName>
    </recommendedName>
</protein>
<organism evidence="1 2">
    <name type="scientific">Thiothrix caldifontis</name>
    <dbReference type="NCBI Taxonomy" id="525918"/>
    <lineage>
        <taxon>Bacteria</taxon>
        <taxon>Pseudomonadati</taxon>
        <taxon>Pseudomonadota</taxon>
        <taxon>Gammaproteobacteria</taxon>
        <taxon>Thiotrichales</taxon>
        <taxon>Thiotrichaceae</taxon>
        <taxon>Thiothrix</taxon>
    </lineage>
</organism>
<gene>
    <name evidence="1" type="ORF">SAMN05660964_02717</name>
</gene>
<dbReference type="EMBL" id="FNQP01000017">
    <property type="protein sequence ID" value="SEA88731.1"/>
    <property type="molecule type" value="Genomic_DNA"/>
</dbReference>
<dbReference type="AlphaFoldDB" id="A0A1H4EUQ7"/>
<name>A0A1H4EUQ7_9GAMM</name>
<evidence type="ECO:0000313" key="2">
    <source>
        <dbReference type="Proteomes" id="UP000199397"/>
    </source>
</evidence>
<dbReference type="STRING" id="525918.SAMN05660964_02717"/>
<dbReference type="RefSeq" id="WP_093069482.1">
    <property type="nucleotide sequence ID" value="NZ_FNQP01000017.1"/>
</dbReference>